<evidence type="ECO:0000256" key="1">
    <source>
        <dbReference type="SAM" id="MobiDB-lite"/>
    </source>
</evidence>
<dbReference type="CDD" id="cd06257">
    <property type="entry name" value="DnaJ"/>
    <property type="match status" value="1"/>
</dbReference>
<dbReference type="EMBL" id="CAXAMN010001736">
    <property type="protein sequence ID" value="CAK8995985.1"/>
    <property type="molecule type" value="Genomic_DNA"/>
</dbReference>
<feature type="region of interest" description="Disordered" evidence="1">
    <location>
        <begin position="270"/>
        <end position="289"/>
    </location>
</feature>
<sequence>MLWPGCILSQLCQPAWQVQTGQAADWKRSKRSERSFGERVVGVPPVRRVGVLPEALWGVPWSLPILLRRHSKIKLRARKEATDPWSVLGLSPGASSSEVRRAFRARARLWHPDRGGDPERFQALSQAYAHAMNFEASTESAEKATSSVRRRAVEDEAERREPTLEDFLQWRRKQRPRQTARRAAERERFASSSPRHGEKVWSAQRSLQDAVRQADTPELEAAWLREADIEQVRQQPKKNQSKSKETSDEHVGYRSVRSTSGTLTVPIFQKPDGARYYTSPLTSKRVAIP</sequence>
<dbReference type="Pfam" id="PF00226">
    <property type="entry name" value="DnaJ"/>
    <property type="match status" value="1"/>
</dbReference>
<feature type="region of interest" description="Disordered" evidence="1">
    <location>
        <begin position="136"/>
        <end position="201"/>
    </location>
</feature>
<feature type="domain" description="J" evidence="2">
    <location>
        <begin position="83"/>
        <end position="158"/>
    </location>
</feature>
<evidence type="ECO:0000259" key="2">
    <source>
        <dbReference type="PROSITE" id="PS50076"/>
    </source>
</evidence>
<dbReference type="Gene3D" id="1.10.287.110">
    <property type="entry name" value="DnaJ domain"/>
    <property type="match status" value="1"/>
</dbReference>
<evidence type="ECO:0000313" key="3">
    <source>
        <dbReference type="EMBL" id="CAK8995985.1"/>
    </source>
</evidence>
<feature type="compositionally biased region" description="Basic residues" evidence="1">
    <location>
        <begin position="170"/>
        <end position="180"/>
    </location>
</feature>
<keyword evidence="4" id="KW-1185">Reference proteome</keyword>
<evidence type="ECO:0000313" key="4">
    <source>
        <dbReference type="Proteomes" id="UP001642484"/>
    </source>
</evidence>
<dbReference type="InterPro" id="IPR036869">
    <property type="entry name" value="J_dom_sf"/>
</dbReference>
<organism evidence="3 4">
    <name type="scientific">Durusdinium trenchii</name>
    <dbReference type="NCBI Taxonomy" id="1381693"/>
    <lineage>
        <taxon>Eukaryota</taxon>
        <taxon>Sar</taxon>
        <taxon>Alveolata</taxon>
        <taxon>Dinophyceae</taxon>
        <taxon>Suessiales</taxon>
        <taxon>Symbiodiniaceae</taxon>
        <taxon>Durusdinium</taxon>
    </lineage>
</organism>
<feature type="compositionally biased region" description="Basic and acidic residues" evidence="1">
    <location>
        <begin position="151"/>
        <end position="163"/>
    </location>
</feature>
<dbReference type="Proteomes" id="UP001642484">
    <property type="component" value="Unassembled WGS sequence"/>
</dbReference>
<comment type="caution">
    <text evidence="3">The sequence shown here is derived from an EMBL/GenBank/DDBJ whole genome shotgun (WGS) entry which is preliminary data.</text>
</comment>
<feature type="region of interest" description="Disordered" evidence="1">
    <location>
        <begin position="230"/>
        <end position="265"/>
    </location>
</feature>
<dbReference type="InterPro" id="IPR001623">
    <property type="entry name" value="DnaJ_domain"/>
</dbReference>
<feature type="compositionally biased region" description="Basic and acidic residues" evidence="1">
    <location>
        <begin position="182"/>
        <end position="199"/>
    </location>
</feature>
<dbReference type="InterPro" id="IPR050817">
    <property type="entry name" value="DjlA_DnaK_co-chaperone"/>
</dbReference>
<dbReference type="PANTHER" id="PTHR24074">
    <property type="entry name" value="CO-CHAPERONE PROTEIN DJLA"/>
    <property type="match status" value="1"/>
</dbReference>
<accession>A0ABP0I0A2</accession>
<gene>
    <name evidence="3" type="ORF">CCMP2556_LOCUS4264</name>
</gene>
<name>A0ABP0I0A2_9DINO</name>
<dbReference type="PROSITE" id="PS50076">
    <property type="entry name" value="DNAJ_2"/>
    <property type="match status" value="1"/>
</dbReference>
<dbReference type="SUPFAM" id="SSF46565">
    <property type="entry name" value="Chaperone J-domain"/>
    <property type="match status" value="1"/>
</dbReference>
<feature type="compositionally biased region" description="Low complexity" evidence="1">
    <location>
        <begin position="136"/>
        <end position="147"/>
    </location>
</feature>
<proteinExistence type="predicted"/>
<protein>
    <recommendedName>
        <fullName evidence="2">J domain-containing protein</fullName>
    </recommendedName>
</protein>
<feature type="compositionally biased region" description="Basic and acidic residues" evidence="1">
    <location>
        <begin position="242"/>
        <end position="252"/>
    </location>
</feature>
<reference evidence="3 4" key="1">
    <citation type="submission" date="2024-02" db="EMBL/GenBank/DDBJ databases">
        <authorList>
            <person name="Chen Y."/>
            <person name="Shah S."/>
            <person name="Dougan E. K."/>
            <person name="Thang M."/>
            <person name="Chan C."/>
        </authorList>
    </citation>
    <scope>NUCLEOTIDE SEQUENCE [LARGE SCALE GENOMIC DNA]</scope>
</reference>
<dbReference type="SMART" id="SM00271">
    <property type="entry name" value="DnaJ"/>
    <property type="match status" value="1"/>
</dbReference>